<dbReference type="EMBL" id="KZ826042">
    <property type="protein sequence ID" value="PYH89214.1"/>
    <property type="molecule type" value="Genomic_DNA"/>
</dbReference>
<dbReference type="VEuPathDB" id="FungiDB:BO71DRAFT_435013"/>
<feature type="transmembrane region" description="Helical" evidence="6">
    <location>
        <begin position="150"/>
        <end position="176"/>
    </location>
</feature>
<dbReference type="AlphaFoldDB" id="A0A319CVV4"/>
<feature type="transmembrane region" description="Helical" evidence="6">
    <location>
        <begin position="220"/>
        <end position="246"/>
    </location>
</feature>
<reference evidence="8 9" key="1">
    <citation type="submission" date="2018-02" db="EMBL/GenBank/DDBJ databases">
        <title>The genomes of Aspergillus section Nigri reveals drivers in fungal speciation.</title>
        <authorList>
            <consortium name="DOE Joint Genome Institute"/>
            <person name="Vesth T.C."/>
            <person name="Nybo J."/>
            <person name="Theobald S."/>
            <person name="Brandl J."/>
            <person name="Frisvad J.C."/>
            <person name="Nielsen K.F."/>
            <person name="Lyhne E.K."/>
            <person name="Kogle M.E."/>
            <person name="Kuo A."/>
            <person name="Riley R."/>
            <person name="Clum A."/>
            <person name="Nolan M."/>
            <person name="Lipzen A."/>
            <person name="Salamov A."/>
            <person name="Henrissat B."/>
            <person name="Wiebenga A."/>
            <person name="De vries R.P."/>
            <person name="Grigoriev I.V."/>
            <person name="Mortensen U.H."/>
            <person name="Andersen M.R."/>
            <person name="Baker S.E."/>
        </authorList>
    </citation>
    <scope>NUCLEOTIDE SEQUENCE [LARGE SCALE GENOMIC DNA]</scope>
    <source>
        <strain evidence="8 9">CBS 707.79</strain>
    </source>
</reference>
<feature type="transmembrane region" description="Helical" evidence="6">
    <location>
        <begin position="188"/>
        <end position="208"/>
    </location>
</feature>
<evidence type="ECO:0000259" key="7">
    <source>
        <dbReference type="Pfam" id="PF20684"/>
    </source>
</evidence>
<feature type="domain" description="Rhodopsin" evidence="7">
    <location>
        <begin position="36"/>
        <end position="247"/>
    </location>
</feature>
<feature type="transmembrane region" description="Helical" evidence="6">
    <location>
        <begin position="108"/>
        <end position="130"/>
    </location>
</feature>
<evidence type="ECO:0000256" key="6">
    <source>
        <dbReference type="SAM" id="Phobius"/>
    </source>
</evidence>
<feature type="transmembrane region" description="Helical" evidence="6">
    <location>
        <begin position="52"/>
        <end position="73"/>
    </location>
</feature>
<evidence type="ECO:0000256" key="1">
    <source>
        <dbReference type="ARBA" id="ARBA00004141"/>
    </source>
</evidence>
<proteinExistence type="inferred from homology"/>
<dbReference type="GO" id="GO:0016020">
    <property type="term" value="C:membrane"/>
    <property type="evidence" value="ECO:0007669"/>
    <property type="project" value="UniProtKB-SubCell"/>
</dbReference>
<protein>
    <recommendedName>
        <fullName evidence="7">Rhodopsin domain-containing protein</fullName>
    </recommendedName>
</protein>
<feature type="transmembrane region" description="Helical" evidence="6">
    <location>
        <begin position="20"/>
        <end position="40"/>
    </location>
</feature>
<keyword evidence="2 6" id="KW-0812">Transmembrane</keyword>
<dbReference type="PANTHER" id="PTHR33048:SF168">
    <property type="match status" value="1"/>
</dbReference>
<comment type="similarity">
    <text evidence="5">Belongs to the SAT4 family.</text>
</comment>
<dbReference type="InterPro" id="IPR052337">
    <property type="entry name" value="SAT4-like"/>
</dbReference>
<evidence type="ECO:0000256" key="3">
    <source>
        <dbReference type="ARBA" id="ARBA00022989"/>
    </source>
</evidence>
<evidence type="ECO:0000313" key="8">
    <source>
        <dbReference type="EMBL" id="PYH89214.1"/>
    </source>
</evidence>
<keyword evidence="4 6" id="KW-0472">Membrane</keyword>
<dbReference type="Proteomes" id="UP000247810">
    <property type="component" value="Unassembled WGS sequence"/>
</dbReference>
<dbReference type="OrthoDB" id="10017208at2759"/>
<organism evidence="8 9">
    <name type="scientific">Aspergillus ellipticus CBS 707.79</name>
    <dbReference type="NCBI Taxonomy" id="1448320"/>
    <lineage>
        <taxon>Eukaryota</taxon>
        <taxon>Fungi</taxon>
        <taxon>Dikarya</taxon>
        <taxon>Ascomycota</taxon>
        <taxon>Pezizomycotina</taxon>
        <taxon>Eurotiomycetes</taxon>
        <taxon>Eurotiomycetidae</taxon>
        <taxon>Eurotiales</taxon>
        <taxon>Aspergillaceae</taxon>
        <taxon>Aspergillus</taxon>
        <taxon>Aspergillus subgen. Circumdati</taxon>
    </lineage>
</organism>
<comment type="subcellular location">
    <subcellularLocation>
        <location evidence="1">Membrane</location>
        <topology evidence="1">Multi-pass membrane protein</topology>
    </subcellularLocation>
</comment>
<dbReference type="Pfam" id="PF20684">
    <property type="entry name" value="Fung_rhodopsin"/>
    <property type="match status" value="1"/>
</dbReference>
<keyword evidence="9" id="KW-1185">Reference proteome</keyword>
<evidence type="ECO:0000256" key="4">
    <source>
        <dbReference type="ARBA" id="ARBA00023136"/>
    </source>
</evidence>
<evidence type="ECO:0000256" key="2">
    <source>
        <dbReference type="ARBA" id="ARBA00022692"/>
    </source>
</evidence>
<keyword evidence="3 6" id="KW-1133">Transmembrane helix</keyword>
<accession>A0A319CVV4</accession>
<dbReference type="InterPro" id="IPR049326">
    <property type="entry name" value="Rhodopsin_dom_fungi"/>
</dbReference>
<feature type="transmembrane region" description="Helical" evidence="6">
    <location>
        <begin position="79"/>
        <end position="96"/>
    </location>
</feature>
<evidence type="ECO:0000313" key="9">
    <source>
        <dbReference type="Proteomes" id="UP000247810"/>
    </source>
</evidence>
<sequence length="313" mass="34665">MVASQLKHEAAIQQGGNFTLIAAIFFIVLSATAMSLRLWARHIKGAPLGIDDWLLIAGVAIFFIFCGDILVGSRYASPPLYNLTITLIELSVLFLYRRIFAISSFRRSTTIVLICCFLWLIVTIAGNLLYCIPISHFWDKTIPGSCFNVFAFFLTMQIFGLLLDVIILLLPIQTILHSHRSLRKRLGLLGIFLLGAIVPAIGAFRVVYVYKTHDHFLPHFKASFCSVVSLGIAIICACLPTFLPLLDKVGGLSRNVFFILRYSCFRGYGTKLRIGVLWVYGRTLGRGSQMSVGAREDVPMNAAPGDEARIGGN</sequence>
<dbReference type="PANTHER" id="PTHR33048">
    <property type="entry name" value="PTH11-LIKE INTEGRAL MEMBRANE PROTEIN (AFU_ORTHOLOGUE AFUA_5G11245)"/>
    <property type="match status" value="1"/>
</dbReference>
<evidence type="ECO:0000256" key="5">
    <source>
        <dbReference type="ARBA" id="ARBA00038359"/>
    </source>
</evidence>
<name>A0A319CVV4_9EURO</name>
<gene>
    <name evidence="8" type="ORF">BO71DRAFT_435013</name>
</gene>